<sequence length="699" mass="81208">MSTKKHFHMPTVNSKMAYFQKAICFMSIILILAMDSCQQMHEDSSQIGADSLETISYQSVLDRYDKPQDSLKRNAAEFLIYNLSRHAGYYGDDIRILSEVFMAIDTLAYHTDNVQDFVKNQILDSILRINEGRLPAHGNEISDDKKVTPGFLYNNIEFAFKAWQTAPWRDSIAFSDFCEYILPYRVRNEQVEFWRPQTYMDNLIDIKNAPKPKELRSVFDYLKSNIESTTTLNSYFAHKYPFTQNFSNTLKARIGACETTTAFTISNLRSVGVPAALDYIPHWGNTNNKNHYVVKLIEKRVKKHQFSNVNAPINTWGIVDFSSDYSRDRHFFRDDEIPKGMRIQYIKTIPKIYRYTFSENVILKEINETVPQEFITQLFSKSNLKDVTDEYMQSSTIMVDIKPEYEKKQVAYLCVFDVDGWQPVAISRISSGRAFFDKVGNYIMYLPAVYDRGNIIPTGAPFFLDSLNLIHEVKQGPNNYRQTKLIRKAPLYSYTAYHTEALKGGRFEGANDKDFKDAIILYQIENFPFYMNVIQVKQNKQFRYLRYVAPTGRKFEPDNIAEIQFFGSDTSQSLKGEFIGKTDGSWGNGIDKAFDHDLGTYYESTATNDVWIGIDLGKSERITTIKFCPRNDTNCILPGNEYELFFWNNKWQSLGRKKATTYNLEYEKVPDNALLWLKCHSGGREERIFTINEGIQQWW</sequence>
<dbReference type="SUPFAM" id="SSF49785">
    <property type="entry name" value="Galactose-binding domain-like"/>
    <property type="match status" value="1"/>
</dbReference>
<dbReference type="Proteomes" id="UP000297540">
    <property type="component" value="Unassembled WGS sequence"/>
</dbReference>
<evidence type="ECO:0000259" key="1">
    <source>
        <dbReference type="Pfam" id="PF00754"/>
    </source>
</evidence>
<dbReference type="EMBL" id="SOZE01000036">
    <property type="protein sequence ID" value="TFF33967.1"/>
    <property type="molecule type" value="Genomic_DNA"/>
</dbReference>
<dbReference type="RefSeq" id="WP_133235551.1">
    <property type="nucleotide sequence ID" value="NZ_SOZE01000036.1"/>
</dbReference>
<dbReference type="PANTHER" id="PTHR35532">
    <property type="entry name" value="SIMILAR TO POLYHYDROXYALKANOATE DEPOLYMERASE"/>
    <property type="match status" value="1"/>
</dbReference>
<evidence type="ECO:0000313" key="2">
    <source>
        <dbReference type="EMBL" id="TFF33967.1"/>
    </source>
</evidence>
<protein>
    <submittedName>
        <fullName evidence="2">Discoidin domain-containing protein</fullName>
    </submittedName>
</protein>
<keyword evidence="3" id="KW-1185">Reference proteome</keyword>
<gene>
    <name evidence="2" type="ORF">E2R66_23595</name>
</gene>
<accession>A0A4Y8S673</accession>
<dbReference type="PANTHER" id="PTHR35532:SF5">
    <property type="entry name" value="CARBOHYDRATE-BINDING DOMAIN-CONTAINING PROTEIN"/>
    <property type="match status" value="1"/>
</dbReference>
<comment type="caution">
    <text evidence="2">The sequence shown here is derived from an EMBL/GenBank/DDBJ whole genome shotgun (WGS) entry which is preliminary data.</text>
</comment>
<organism evidence="2 3">
    <name type="scientific">Mucilaginibacter psychrotolerans</name>
    <dbReference type="NCBI Taxonomy" id="1524096"/>
    <lineage>
        <taxon>Bacteria</taxon>
        <taxon>Pseudomonadati</taxon>
        <taxon>Bacteroidota</taxon>
        <taxon>Sphingobacteriia</taxon>
        <taxon>Sphingobacteriales</taxon>
        <taxon>Sphingobacteriaceae</taxon>
        <taxon>Mucilaginibacter</taxon>
    </lineage>
</organism>
<dbReference type="AlphaFoldDB" id="A0A4Y8S673"/>
<name>A0A4Y8S673_9SPHI</name>
<dbReference type="Pfam" id="PF00754">
    <property type="entry name" value="F5_F8_type_C"/>
    <property type="match status" value="1"/>
</dbReference>
<dbReference type="InterPro" id="IPR008979">
    <property type="entry name" value="Galactose-bd-like_sf"/>
</dbReference>
<dbReference type="InterPro" id="IPR000421">
    <property type="entry name" value="FA58C"/>
</dbReference>
<dbReference type="Gene3D" id="2.60.120.260">
    <property type="entry name" value="Galactose-binding domain-like"/>
    <property type="match status" value="2"/>
</dbReference>
<proteinExistence type="predicted"/>
<evidence type="ECO:0000313" key="3">
    <source>
        <dbReference type="Proteomes" id="UP000297540"/>
    </source>
</evidence>
<dbReference type="OrthoDB" id="679512at2"/>
<feature type="domain" description="F5/8 type C" evidence="1">
    <location>
        <begin position="583"/>
        <end position="664"/>
    </location>
</feature>
<reference evidence="2 3" key="1">
    <citation type="journal article" date="2017" name="Int. J. Syst. Evol. Microbiol.">
        <title>Mucilaginibacterpsychrotolerans sp. nov., isolated from peatlands.</title>
        <authorList>
            <person name="Deng Y."/>
            <person name="Shen L."/>
            <person name="Xu B."/>
            <person name="Liu Y."/>
            <person name="Gu Z."/>
            <person name="Liu H."/>
            <person name="Zhou Y."/>
        </authorList>
    </citation>
    <scope>NUCLEOTIDE SEQUENCE [LARGE SCALE GENOMIC DNA]</scope>
    <source>
        <strain evidence="2 3">NH7-4</strain>
    </source>
</reference>